<dbReference type="InterPro" id="IPR027383">
    <property type="entry name" value="Znf_put"/>
</dbReference>
<proteinExistence type="predicted"/>
<evidence type="ECO:0000259" key="1">
    <source>
        <dbReference type="Pfam" id="PF13490"/>
    </source>
</evidence>
<sequence length="148" mass="16910">MNHIQPDSSEWKPCPLGALQEVQNHFHEQRQIDRRRFLKVVSAQMFVLMVGGLLIQSIDTTSHSQFGGITCSEVQTAIMNRQFNSLDDKTKIRIQTHLENCPHCTHVINNKSKADVLQAAPCFTASETNLIFRYHYAFTFAKVESISF</sequence>
<evidence type="ECO:0000313" key="2">
    <source>
        <dbReference type="EMBL" id="QDV20577.1"/>
    </source>
</evidence>
<reference evidence="2 3" key="1">
    <citation type="submission" date="2019-02" db="EMBL/GenBank/DDBJ databases">
        <title>Deep-cultivation of Planctomycetes and their phenomic and genomic characterization uncovers novel biology.</title>
        <authorList>
            <person name="Wiegand S."/>
            <person name="Jogler M."/>
            <person name="Boedeker C."/>
            <person name="Pinto D."/>
            <person name="Vollmers J."/>
            <person name="Rivas-Marin E."/>
            <person name="Kohn T."/>
            <person name="Peeters S.H."/>
            <person name="Heuer A."/>
            <person name="Rast P."/>
            <person name="Oberbeckmann S."/>
            <person name="Bunk B."/>
            <person name="Jeske O."/>
            <person name="Meyerdierks A."/>
            <person name="Storesund J.E."/>
            <person name="Kallscheuer N."/>
            <person name="Luecker S."/>
            <person name="Lage O.M."/>
            <person name="Pohl T."/>
            <person name="Merkel B.J."/>
            <person name="Hornburger P."/>
            <person name="Mueller R.-W."/>
            <person name="Bruemmer F."/>
            <person name="Labrenz M."/>
            <person name="Spormann A.M."/>
            <person name="Op den Camp H."/>
            <person name="Overmann J."/>
            <person name="Amann R."/>
            <person name="Jetten M.S.M."/>
            <person name="Mascher T."/>
            <person name="Medema M.H."/>
            <person name="Devos D.P."/>
            <person name="Kaster A.-K."/>
            <person name="Ovreas L."/>
            <person name="Rohde M."/>
            <person name="Galperin M.Y."/>
            <person name="Jogler C."/>
        </authorList>
    </citation>
    <scope>NUCLEOTIDE SEQUENCE [LARGE SCALE GENOMIC DNA]</scope>
    <source>
        <strain evidence="2 3">Pan153</strain>
    </source>
</reference>
<dbReference type="EMBL" id="CP036317">
    <property type="protein sequence ID" value="QDV20577.1"/>
    <property type="molecule type" value="Genomic_DNA"/>
</dbReference>
<gene>
    <name evidence="2" type="ORF">Pan153_52530</name>
</gene>
<evidence type="ECO:0000313" key="3">
    <source>
        <dbReference type="Proteomes" id="UP000320839"/>
    </source>
</evidence>
<accession>A0A518FW48</accession>
<protein>
    <recommendedName>
        <fullName evidence="1">Putative zinc-finger domain-containing protein</fullName>
    </recommendedName>
</protein>
<organism evidence="2 3">
    <name type="scientific">Gimesia panareensis</name>
    <dbReference type="NCBI Taxonomy" id="2527978"/>
    <lineage>
        <taxon>Bacteria</taxon>
        <taxon>Pseudomonadati</taxon>
        <taxon>Planctomycetota</taxon>
        <taxon>Planctomycetia</taxon>
        <taxon>Planctomycetales</taxon>
        <taxon>Planctomycetaceae</taxon>
        <taxon>Gimesia</taxon>
    </lineage>
</organism>
<dbReference type="OrthoDB" id="286411at2"/>
<dbReference type="Proteomes" id="UP000320839">
    <property type="component" value="Chromosome"/>
</dbReference>
<dbReference type="AlphaFoldDB" id="A0A518FW48"/>
<feature type="domain" description="Putative zinc-finger" evidence="1">
    <location>
        <begin position="71"/>
        <end position="104"/>
    </location>
</feature>
<dbReference type="Pfam" id="PF13490">
    <property type="entry name" value="zf-HC2"/>
    <property type="match status" value="1"/>
</dbReference>
<name>A0A518FW48_9PLAN</name>
<dbReference type="RefSeq" id="WP_145458851.1">
    <property type="nucleotide sequence ID" value="NZ_CP036317.1"/>
</dbReference>